<organism evidence="1 2">
    <name type="scientific">Hymenobacter metallicola</name>
    <dbReference type="NCBI Taxonomy" id="2563114"/>
    <lineage>
        <taxon>Bacteria</taxon>
        <taxon>Pseudomonadati</taxon>
        <taxon>Bacteroidota</taxon>
        <taxon>Cytophagia</taxon>
        <taxon>Cytophagales</taxon>
        <taxon>Hymenobacteraceae</taxon>
        <taxon>Hymenobacter</taxon>
    </lineage>
</organism>
<sequence length="205" mass="23484">MAEKSTLRFPIDKLKAGQRVLDAHPELRAYPAFVEHGAGENDCWLRFTIFYADKGSEYRDLPVDHKKRECMRRAGVPATDKRRAAVEKWEDKDVAAMINQYVRLQSSLSYALWFHGLESAWQTIEGLSAPIERGSLDETKIQTAQKTRKDNLDAMFEQVPKLESLGNTLFLNDEELKEVQQRDVLNQTGSVEKRAVGQSFVPKRK</sequence>
<protein>
    <submittedName>
        <fullName evidence="1">Uncharacterized protein</fullName>
    </submittedName>
</protein>
<gene>
    <name evidence="1" type="ORF">E5K02_10295</name>
</gene>
<proteinExistence type="predicted"/>
<name>A0A4Z0QJ65_9BACT</name>
<keyword evidence="2" id="KW-1185">Reference proteome</keyword>
<accession>A0A4Z0QJ65</accession>
<comment type="caution">
    <text evidence="1">The sequence shown here is derived from an EMBL/GenBank/DDBJ whole genome shotgun (WGS) entry which is preliminary data.</text>
</comment>
<dbReference type="EMBL" id="SRMB01000001">
    <property type="protein sequence ID" value="TGE29824.1"/>
    <property type="molecule type" value="Genomic_DNA"/>
</dbReference>
<dbReference type="AlphaFoldDB" id="A0A4Z0QJ65"/>
<dbReference type="RefSeq" id="WP_135394630.1">
    <property type="nucleotide sequence ID" value="NZ_SRMB01000001.1"/>
</dbReference>
<evidence type="ECO:0000313" key="2">
    <source>
        <dbReference type="Proteomes" id="UP000298471"/>
    </source>
</evidence>
<dbReference type="Proteomes" id="UP000298471">
    <property type="component" value="Unassembled WGS sequence"/>
</dbReference>
<reference evidence="1 2" key="1">
    <citation type="submission" date="2019-04" db="EMBL/GenBank/DDBJ databases">
        <authorList>
            <person name="Feng G."/>
            <person name="Zhang J."/>
            <person name="Zhu H."/>
        </authorList>
    </citation>
    <scope>NUCLEOTIDE SEQUENCE [LARGE SCALE GENOMIC DNA]</scope>
    <source>
        <strain evidence="1 2">9PBR-1</strain>
    </source>
</reference>
<evidence type="ECO:0000313" key="1">
    <source>
        <dbReference type="EMBL" id="TGE29824.1"/>
    </source>
</evidence>